<dbReference type="SMART" id="SM00875">
    <property type="entry name" value="BACK"/>
    <property type="match status" value="1"/>
</dbReference>
<dbReference type="Gene3D" id="2.40.128.20">
    <property type="match status" value="1"/>
</dbReference>
<evidence type="ECO:0000259" key="2">
    <source>
        <dbReference type="PROSITE" id="PS50097"/>
    </source>
</evidence>
<proteinExistence type="predicted"/>
<dbReference type="CDD" id="cd18493">
    <property type="entry name" value="BACK_BTBD17"/>
    <property type="match status" value="1"/>
</dbReference>
<gene>
    <name evidence="3" type="ORF">AND_003473</name>
</gene>
<accession>W5JPG1</accession>
<dbReference type="AlphaFoldDB" id="W5JPG1"/>
<dbReference type="GO" id="GO:0046422">
    <property type="term" value="F:violaxanthin de-epoxidase activity"/>
    <property type="evidence" value="ECO:0007669"/>
    <property type="project" value="InterPro"/>
</dbReference>
<name>W5JPG1_ANODA</name>
<keyword evidence="1" id="KW-0812">Transmembrane</keyword>
<dbReference type="InterPro" id="IPR051481">
    <property type="entry name" value="BTB-POZ/Galectin-3-binding"/>
</dbReference>
<feature type="transmembrane region" description="Helical" evidence="1">
    <location>
        <begin position="593"/>
        <end position="609"/>
    </location>
</feature>
<feature type="domain" description="BTB" evidence="2">
    <location>
        <begin position="47"/>
        <end position="117"/>
    </location>
</feature>
<protein>
    <submittedName>
        <fullName evidence="3">Transport and golgi family organization</fullName>
    </submittedName>
</protein>
<dbReference type="EnsemblMetazoa" id="ADAC003473-RA">
    <property type="protein sequence ID" value="ADAC003473-PA"/>
    <property type="gene ID" value="ADAC003473"/>
</dbReference>
<dbReference type="Gene3D" id="1.25.40.420">
    <property type="match status" value="1"/>
</dbReference>
<dbReference type="InterPro" id="IPR011705">
    <property type="entry name" value="BACK"/>
</dbReference>
<dbReference type="OMA" id="AWEVELY"/>
<dbReference type="HOGENOM" id="CLU_368113_0_0_1"/>
<reference evidence="4" key="4">
    <citation type="submission" date="2015-06" db="UniProtKB">
        <authorList>
            <consortium name="EnsemblMetazoa"/>
        </authorList>
    </citation>
    <scope>IDENTIFICATION</scope>
</reference>
<reference evidence="3" key="2">
    <citation type="submission" date="2010-05" db="EMBL/GenBank/DDBJ databases">
        <authorList>
            <person name="Almeida L.G."/>
            <person name="Nicolas M.F."/>
            <person name="Souza R.C."/>
            <person name="Vasconcelos A.T.R."/>
        </authorList>
    </citation>
    <scope>NUCLEOTIDE SEQUENCE</scope>
</reference>
<feature type="transmembrane region" description="Helical" evidence="1">
    <location>
        <begin position="553"/>
        <end position="573"/>
    </location>
</feature>
<sequence>MDSDGQVRCLPQDEDESVFDVHGQMQIHNAKGVLTKIANVYAERLTSDVVLLVGDKRYAAHRVILCASSDVFDVMLMNSAWREFGDNVVTLLEDEKCQAVFPQFLRYMYVGEITVTVDTAVYIMKLADKYNVHDVVLLCVEFMKSHIGKAAMKGYLIEWLHNSLLMCTEQSALVTALENYLKWNFDQISAQPEWVNLSQNILEWLLQQNDLAVKSEYDLYQRVDEWLSNQKALIDAKPELTDKQMHEQISEIANRVLVHVRYPMMSVSEMAELLLKSKDQDYKKAVIGLVANGMNFHALGYETHARRQSKDVVATGGRQFTPRIYTDDMWSLKVQADVLDNTERYHRVASVFFSPVNFLDKEDSRTDAWEVELYPFGVRYLAARIIDVNYNANAQQEIPEAVIRTVRVRVGANGLLNGERRFMIGVLVFGREDDDEYIVSCRVQVAYFSNQRRVINIDDIIPFEELQWTSEEMPNLYMVGDFRDKVKIQVNRDRTRSDSGRRLCCFVCAFLVDYDSVYVVTVIPEDTTRALQQLQQPETKQMMWMNAGGRSEVLLLALLALVLLLIVGGSAQLPRKRERQTERCPRVRAMRHFNLNAMMGSWYVIQYFASSEMFPEYGCMRSSFSTSDGYVTMNFTYAFLDDPAATIQQGNITWIIPNYGQPAHWVHAESSYEEIYNTYVIDTDYRSWALLMHCAEKTKSQKYLSALMLSREPTLPTNVKSFLREKLPRYDIDLEQMFPIQQGNCTGVGDQPYYHRT</sequence>
<dbReference type="EMBL" id="ADMH02000879">
    <property type="protein sequence ID" value="ETN64775.1"/>
    <property type="molecule type" value="Genomic_DNA"/>
</dbReference>
<dbReference type="Pfam" id="PF00651">
    <property type="entry name" value="BTB"/>
    <property type="match status" value="1"/>
</dbReference>
<dbReference type="VEuPathDB" id="VectorBase:ADAR2_000382"/>
<dbReference type="InterPro" id="IPR011333">
    <property type="entry name" value="SKP1/BTB/POZ_sf"/>
</dbReference>
<dbReference type="VEuPathDB" id="VectorBase:ADAR2_011789"/>
<dbReference type="STRING" id="43151.W5JPG1"/>
<organism evidence="3">
    <name type="scientific">Anopheles darlingi</name>
    <name type="common">Mosquito</name>
    <dbReference type="NCBI Taxonomy" id="43151"/>
    <lineage>
        <taxon>Eukaryota</taxon>
        <taxon>Metazoa</taxon>
        <taxon>Ecdysozoa</taxon>
        <taxon>Arthropoda</taxon>
        <taxon>Hexapoda</taxon>
        <taxon>Insecta</taxon>
        <taxon>Pterygota</taxon>
        <taxon>Neoptera</taxon>
        <taxon>Endopterygota</taxon>
        <taxon>Diptera</taxon>
        <taxon>Nematocera</taxon>
        <taxon>Culicoidea</taxon>
        <taxon>Culicidae</taxon>
        <taxon>Anophelinae</taxon>
        <taxon>Anopheles</taxon>
    </lineage>
</organism>
<evidence type="ECO:0000256" key="1">
    <source>
        <dbReference type="SAM" id="Phobius"/>
    </source>
</evidence>
<dbReference type="FunFam" id="2.40.128.20:FF:000034">
    <property type="entry name" value="Karl, isoform A"/>
    <property type="match status" value="1"/>
</dbReference>
<dbReference type="CDD" id="cd18292">
    <property type="entry name" value="BTB_POZ_BTBD17"/>
    <property type="match status" value="1"/>
</dbReference>
<keyword evidence="1" id="KW-1133">Transmembrane helix</keyword>
<reference evidence="3 5" key="1">
    <citation type="journal article" date="2010" name="BMC Genomics">
        <title>Combination of measures distinguishes pre-miRNAs from other stem-loops in the genome of the newly sequenced Anopheles darlingi.</title>
        <authorList>
            <person name="Mendes N.D."/>
            <person name="Freitas A.T."/>
            <person name="Vasconcelos A.T."/>
            <person name="Sagot M.F."/>
        </authorList>
    </citation>
    <scope>NUCLEOTIDE SEQUENCE</scope>
</reference>
<dbReference type="Pfam" id="PF23651">
    <property type="entry name" value="TRAF_BTBD17"/>
    <property type="match status" value="1"/>
</dbReference>
<dbReference type="FunCoup" id="W5JPG1">
    <property type="interactions" value="550"/>
</dbReference>
<dbReference type="InterPro" id="IPR010788">
    <property type="entry name" value="VDE_dom"/>
</dbReference>
<reference evidence="3" key="3">
    <citation type="journal article" date="2013" name="Nucleic Acids Res.">
        <title>The genome of Anopheles darlingi, the main neotropical malaria vector.</title>
        <authorList>
            <person name="Marinotti O."/>
            <person name="Cerqueira G.C."/>
            <person name="de Almeida L.G."/>
            <person name="Ferro M.I."/>
            <person name="Loreto E.L."/>
            <person name="Zaha A."/>
            <person name="Teixeira S.M."/>
            <person name="Wespiser A.R."/>
            <person name="Almeida E Silva A."/>
            <person name="Schlindwein A.D."/>
            <person name="Pacheco A.C."/>
            <person name="Silva A.L."/>
            <person name="Graveley B.R."/>
            <person name="Walenz B.P."/>
            <person name="Lima Bde A."/>
            <person name="Ribeiro C.A."/>
            <person name="Nunes-Silva C.G."/>
            <person name="de Carvalho C.R."/>
            <person name="Soares C.M."/>
            <person name="de Menezes C.B."/>
            <person name="Matiolli C."/>
            <person name="Caffrey D."/>
            <person name="Araujo D.A."/>
            <person name="de Oliveira D.M."/>
            <person name="Golenbock D."/>
            <person name="Grisard E.C."/>
            <person name="Fantinatti-Garboggini F."/>
            <person name="de Carvalho F.M."/>
            <person name="Barcellos F.G."/>
            <person name="Prosdocimi F."/>
            <person name="May G."/>
            <person name="Azevedo Junior G.M."/>
            <person name="Guimaraes G.M."/>
            <person name="Goldman G.H."/>
            <person name="Padilha I.Q."/>
            <person name="Batista Jda S."/>
            <person name="Ferro J.A."/>
            <person name="Ribeiro J.M."/>
            <person name="Fietto J.L."/>
            <person name="Dabbas K.M."/>
            <person name="Cerdeira L."/>
            <person name="Agnez-Lima L.F."/>
            <person name="Brocchi M."/>
            <person name="de Carvalho M.O."/>
            <person name="Teixeira Mde M."/>
            <person name="Diniz Maia Mde M."/>
            <person name="Goldman M.H."/>
            <person name="Cruz Schneider M.P."/>
            <person name="Felipe M.S."/>
            <person name="Hungria M."/>
            <person name="Nicolas M.F."/>
            <person name="Pereira M."/>
            <person name="Montes M.A."/>
            <person name="Cantao M.E."/>
            <person name="Vincentz M."/>
            <person name="Rafael M.S."/>
            <person name="Silverman N."/>
            <person name="Stoco P.H."/>
            <person name="Souza R.C."/>
            <person name="Vicentini R."/>
            <person name="Gazzinelli R.T."/>
            <person name="Neves Rde O."/>
            <person name="Silva R."/>
            <person name="Astolfi-Filho S."/>
            <person name="Maciel T.E."/>
            <person name="Urmenyi T.P."/>
            <person name="Tadei W.P."/>
            <person name="Camargo E.P."/>
            <person name="de Vasconcelos A.T."/>
        </authorList>
    </citation>
    <scope>NUCLEOTIDE SEQUENCE</scope>
</reference>
<dbReference type="Proteomes" id="UP000000673">
    <property type="component" value="Unassembled WGS sequence"/>
</dbReference>
<evidence type="ECO:0000313" key="3">
    <source>
        <dbReference type="EMBL" id="ETN64775.1"/>
    </source>
</evidence>
<dbReference type="SUPFAM" id="SSF54695">
    <property type="entry name" value="POZ domain"/>
    <property type="match status" value="1"/>
</dbReference>
<dbReference type="PANTHER" id="PTHR24410:SF41">
    <property type="entry name" value="HL07962P"/>
    <property type="match status" value="1"/>
</dbReference>
<dbReference type="VEuPathDB" id="VectorBase:ADAC003473"/>
<dbReference type="InterPro" id="IPR000210">
    <property type="entry name" value="BTB/POZ_dom"/>
</dbReference>
<evidence type="ECO:0000313" key="4">
    <source>
        <dbReference type="EnsemblMetazoa" id="ADAC003473-PA"/>
    </source>
</evidence>
<keyword evidence="1" id="KW-0472">Membrane</keyword>
<dbReference type="SMART" id="SM00225">
    <property type="entry name" value="BTB"/>
    <property type="match status" value="1"/>
</dbReference>
<dbReference type="CDD" id="cd00301">
    <property type="entry name" value="lipocalin_FABP"/>
    <property type="match status" value="1"/>
</dbReference>
<dbReference type="Pfam" id="PF07137">
    <property type="entry name" value="VDE"/>
    <property type="match status" value="1"/>
</dbReference>
<dbReference type="Gene3D" id="3.30.710.10">
    <property type="entry name" value="Potassium Channel Kv1.1, Chain A"/>
    <property type="match status" value="1"/>
</dbReference>
<dbReference type="PROSITE" id="PS50097">
    <property type="entry name" value="BTB"/>
    <property type="match status" value="1"/>
</dbReference>
<evidence type="ECO:0000313" key="5">
    <source>
        <dbReference type="Proteomes" id="UP000000673"/>
    </source>
</evidence>
<dbReference type="InterPro" id="IPR056184">
    <property type="entry name" value="TRAF_BTBD17"/>
</dbReference>
<dbReference type="Pfam" id="PF07707">
    <property type="entry name" value="BACK"/>
    <property type="match status" value="1"/>
</dbReference>
<dbReference type="InterPro" id="IPR012674">
    <property type="entry name" value="Calycin"/>
</dbReference>
<dbReference type="eggNOG" id="KOG2075">
    <property type="taxonomic scope" value="Eukaryota"/>
</dbReference>
<dbReference type="SUPFAM" id="SSF50814">
    <property type="entry name" value="Lipocalins"/>
    <property type="match status" value="1"/>
</dbReference>
<dbReference type="PANTHER" id="PTHR24410">
    <property type="entry name" value="HL07962P-RELATED"/>
    <property type="match status" value="1"/>
</dbReference>
<keyword evidence="5" id="KW-1185">Reference proteome</keyword>